<feature type="compositionally biased region" description="Low complexity" evidence="1">
    <location>
        <begin position="208"/>
        <end position="222"/>
    </location>
</feature>
<feature type="region of interest" description="Disordered" evidence="1">
    <location>
        <begin position="264"/>
        <end position="307"/>
    </location>
</feature>
<reference evidence="3" key="1">
    <citation type="submission" date="2025-08" db="UniProtKB">
        <authorList>
            <consortium name="RefSeq"/>
        </authorList>
    </citation>
    <scope>IDENTIFICATION</scope>
</reference>
<feature type="region of interest" description="Disordered" evidence="1">
    <location>
        <begin position="208"/>
        <end position="252"/>
    </location>
</feature>
<dbReference type="AlphaFoldDB" id="A0AAX6S7C1"/>
<evidence type="ECO:0000313" key="2">
    <source>
        <dbReference type="Proteomes" id="UP000694906"/>
    </source>
</evidence>
<name>A0AAX6S7C1_HETGA</name>
<feature type="region of interest" description="Disordered" evidence="1">
    <location>
        <begin position="332"/>
        <end position="390"/>
    </location>
</feature>
<accession>A0AAX6S7C1</accession>
<dbReference type="GeneID" id="110346836"/>
<keyword evidence="2" id="KW-1185">Reference proteome</keyword>
<feature type="region of interest" description="Disordered" evidence="1">
    <location>
        <begin position="114"/>
        <end position="133"/>
    </location>
</feature>
<evidence type="ECO:0000313" key="3">
    <source>
        <dbReference type="RefSeq" id="XP_021104348.1"/>
    </source>
</evidence>
<sequence>MSMHTQVQDAHFTFAVPRLLSGQPRPAKPRPRAVSSRQVPGLWVPQTLGSRPKWGRDSRPGFPRLFRTSQVQSDAPESRVYPGPSQPDWPSPCIVLGEGGQTQLEEVVRPVPAQDRGQEGVGPPTQAHWSDPARCNWGGGEATGGRRLQRNCAPVSHNLCKRTGQARPLRAGVTEAAAHTPARLRTAGEPRRAAKPGWLAPRLWEARVQQRSRVGSSSVAGVSPPPRRDAPSGTHSWSPTQGHSSHRAQPWHVHCRRKLRARLRPAPGHSQARPSPRPHALSAPASHATRAHANPHPSHSGDTSGDAAALRINPVEGPAVSLAPARGYRAEGQTGRLGTAAPSRAGCPLLTGTTRDGPSRRPLRRPRPTAPEGGAARASPARLRGPGDAK</sequence>
<feature type="region of interest" description="Disordered" evidence="1">
    <location>
        <begin position="175"/>
        <end position="194"/>
    </location>
</feature>
<protein>
    <submittedName>
        <fullName evidence="3">Skin secretory protein xP2-like</fullName>
    </submittedName>
</protein>
<feature type="region of interest" description="Disordered" evidence="1">
    <location>
        <begin position="18"/>
        <end position="90"/>
    </location>
</feature>
<feature type="compositionally biased region" description="Polar residues" evidence="1">
    <location>
        <begin position="233"/>
        <end position="243"/>
    </location>
</feature>
<dbReference type="Proteomes" id="UP000694906">
    <property type="component" value="Unplaced"/>
</dbReference>
<organism evidence="2 3">
    <name type="scientific">Heterocephalus glaber</name>
    <name type="common">Naked mole rat</name>
    <dbReference type="NCBI Taxonomy" id="10181"/>
    <lineage>
        <taxon>Eukaryota</taxon>
        <taxon>Metazoa</taxon>
        <taxon>Chordata</taxon>
        <taxon>Craniata</taxon>
        <taxon>Vertebrata</taxon>
        <taxon>Euteleostomi</taxon>
        <taxon>Mammalia</taxon>
        <taxon>Eutheria</taxon>
        <taxon>Euarchontoglires</taxon>
        <taxon>Glires</taxon>
        <taxon>Rodentia</taxon>
        <taxon>Hystricomorpha</taxon>
        <taxon>Bathyergidae</taxon>
        <taxon>Heterocephalus</taxon>
    </lineage>
</organism>
<proteinExistence type="predicted"/>
<gene>
    <name evidence="3" type="primary">LOC110346836</name>
</gene>
<evidence type="ECO:0000256" key="1">
    <source>
        <dbReference type="SAM" id="MobiDB-lite"/>
    </source>
</evidence>
<dbReference type="RefSeq" id="XP_021104348.1">
    <property type="nucleotide sequence ID" value="XM_021248689.1"/>
</dbReference>